<reference evidence="2 3" key="1">
    <citation type="submission" date="2024-01" db="EMBL/GenBank/DDBJ databases">
        <title>The genome of the rayed Mediterranean limpet Patella caerulea (Linnaeus, 1758).</title>
        <authorList>
            <person name="Anh-Thu Weber A."/>
            <person name="Halstead-Nussloch G."/>
        </authorList>
    </citation>
    <scope>NUCLEOTIDE SEQUENCE [LARGE SCALE GENOMIC DNA]</scope>
    <source>
        <strain evidence="2">AATW-2023a</strain>
        <tissue evidence="2">Whole specimen</tissue>
    </source>
</reference>
<comment type="caution">
    <text evidence="2">The sequence shown here is derived from an EMBL/GenBank/DDBJ whole genome shotgun (WGS) entry which is preliminary data.</text>
</comment>
<name>A0AAN8PG06_PATCE</name>
<organism evidence="2 3">
    <name type="scientific">Patella caerulea</name>
    <name type="common">Rayed Mediterranean limpet</name>
    <dbReference type="NCBI Taxonomy" id="87958"/>
    <lineage>
        <taxon>Eukaryota</taxon>
        <taxon>Metazoa</taxon>
        <taxon>Spiralia</taxon>
        <taxon>Lophotrochozoa</taxon>
        <taxon>Mollusca</taxon>
        <taxon>Gastropoda</taxon>
        <taxon>Patellogastropoda</taxon>
        <taxon>Patelloidea</taxon>
        <taxon>Patellidae</taxon>
        <taxon>Patella</taxon>
    </lineage>
</organism>
<evidence type="ECO:0000256" key="1">
    <source>
        <dbReference type="SAM" id="MobiDB-lite"/>
    </source>
</evidence>
<dbReference type="AlphaFoldDB" id="A0AAN8PG06"/>
<protein>
    <submittedName>
        <fullName evidence="2">Uncharacterized protein</fullName>
    </submittedName>
</protein>
<keyword evidence="3" id="KW-1185">Reference proteome</keyword>
<proteinExistence type="predicted"/>
<sequence>MSVQDVLQAVWEGDNYVITVVDHKTVKGAPASIPVLLYEEIRTFAMLLPSRLSNPDLRQVPAVSSFAGSYLSSSAYNNTLRVRYKQPIGRNPSSRAIRKTIVSRVLTERHEVSVDLAMQMSHSTKTQLQYYKMILVRKRAVEMSRVITSTAFPDKKAAATDPSGALAAVRQPQATTQSLRKRHPIISSDEESEEEVIAPPVSPTWSLPTAEEIGNLTPLARS</sequence>
<evidence type="ECO:0000313" key="2">
    <source>
        <dbReference type="EMBL" id="KAK6174223.1"/>
    </source>
</evidence>
<dbReference type="Proteomes" id="UP001347796">
    <property type="component" value="Unassembled WGS sequence"/>
</dbReference>
<accession>A0AAN8PG06</accession>
<evidence type="ECO:0000313" key="3">
    <source>
        <dbReference type="Proteomes" id="UP001347796"/>
    </source>
</evidence>
<feature type="region of interest" description="Disordered" evidence="1">
    <location>
        <begin position="157"/>
        <end position="222"/>
    </location>
</feature>
<gene>
    <name evidence="2" type="ORF">SNE40_017542</name>
</gene>
<dbReference type="EMBL" id="JAZGQO010000011">
    <property type="protein sequence ID" value="KAK6174223.1"/>
    <property type="molecule type" value="Genomic_DNA"/>
</dbReference>